<organism evidence="1">
    <name type="scientific">Gasterosteus aculeatus</name>
    <name type="common">Three-spined stickleback</name>
    <dbReference type="NCBI Taxonomy" id="69293"/>
    <lineage>
        <taxon>Eukaryota</taxon>
        <taxon>Metazoa</taxon>
        <taxon>Chordata</taxon>
        <taxon>Craniata</taxon>
        <taxon>Vertebrata</taxon>
        <taxon>Euteleostomi</taxon>
        <taxon>Actinopterygii</taxon>
        <taxon>Neopterygii</taxon>
        <taxon>Teleostei</taxon>
        <taxon>Neoteleostei</taxon>
        <taxon>Acanthomorphata</taxon>
        <taxon>Eupercaria</taxon>
        <taxon>Perciformes</taxon>
        <taxon>Cottioidei</taxon>
        <taxon>Gasterosteales</taxon>
        <taxon>Gasterosteidae</taxon>
        <taxon>Gasterosteus</taxon>
    </lineage>
</organism>
<dbReference type="InParanoid" id="G3NX52"/>
<evidence type="ECO:0000313" key="1">
    <source>
        <dbReference type="Ensembl" id="ENSGACP00000009921.1"/>
    </source>
</evidence>
<dbReference type="STRING" id="69293.ENSGACP00000009921"/>
<dbReference type="Ensembl" id="ENSGACT00000009943.1">
    <property type="protein sequence ID" value="ENSGACP00000009921.1"/>
    <property type="gene ID" value="ENSGACG00000007478.1"/>
</dbReference>
<name>G3NX52_GASAC</name>
<reference evidence="1" key="2">
    <citation type="submission" date="2024-04" db="UniProtKB">
        <authorList>
            <consortium name="Ensembl"/>
        </authorList>
    </citation>
    <scope>IDENTIFICATION</scope>
</reference>
<protein>
    <submittedName>
        <fullName evidence="1">Uncharacterized protein</fullName>
    </submittedName>
</protein>
<dbReference type="AlphaFoldDB" id="G3NX52"/>
<accession>G3NX52</accession>
<sequence>MLSKVASAAAPALLREKPEALRCLVSLQECLQMGRLVSTSSHNQLIEYRGHALRLKEHGSSQLCNLDEFEIELSEMFPNIMDVSILEQCMQGRHQRESPGVKANLQQVSRSLLRGITNLVELGEECVTEEQMSRTHNCSQFQAIRCRYRVPYYAFRHVLQPSSNDLVRAATNDYFDNRLIGGLFL</sequence>
<proteinExistence type="predicted"/>
<dbReference type="Bgee" id="ENSGACG00000007478">
    <property type="expression patterns" value="Expressed in testis and 3 other cell types or tissues"/>
</dbReference>
<reference evidence="1" key="1">
    <citation type="submission" date="2006-01" db="EMBL/GenBank/DDBJ databases">
        <authorList>
            <person name="Lindblad-Toh K."/>
            <person name="Mauceli E."/>
            <person name="Grabherr M."/>
            <person name="Chang J.L."/>
            <person name="Lander E.S."/>
        </authorList>
    </citation>
    <scope>NUCLEOTIDE SEQUENCE [LARGE SCALE GENOMIC DNA]</scope>
</reference>